<dbReference type="PANTHER" id="PTHR33734">
    <property type="entry name" value="LYSM DOMAIN-CONTAINING GPI-ANCHORED PROTEIN 2"/>
    <property type="match status" value="1"/>
</dbReference>
<name>A0A3Q8BUB0_STRSU</name>
<dbReference type="PROSITE" id="PS51782">
    <property type="entry name" value="LYSM"/>
    <property type="match status" value="1"/>
</dbReference>
<evidence type="ECO:0000313" key="2">
    <source>
        <dbReference type="EMBL" id="ASW50547.2"/>
    </source>
</evidence>
<dbReference type="EMBL" id="CP030010">
    <property type="protein sequence ID" value="ASW50547.2"/>
    <property type="molecule type" value="Genomic_DNA"/>
</dbReference>
<dbReference type="AlphaFoldDB" id="A0A3Q8BUB0"/>
<organism evidence="2">
    <name type="scientific">Streptococcus suis</name>
    <dbReference type="NCBI Taxonomy" id="1307"/>
    <lineage>
        <taxon>Bacteria</taxon>
        <taxon>Bacillati</taxon>
        <taxon>Bacillota</taxon>
        <taxon>Bacilli</taxon>
        <taxon>Lactobacillales</taxon>
        <taxon>Streptococcaceae</taxon>
        <taxon>Streptococcus</taxon>
    </lineage>
</organism>
<dbReference type="RefSeq" id="WP_053866865.1">
    <property type="nucleotide sequence ID" value="NZ_CP030010.1"/>
</dbReference>
<dbReference type="PANTHER" id="PTHR33734:SF22">
    <property type="entry name" value="MEMBRANE-BOUND LYTIC MUREIN TRANSGLYCOSYLASE D"/>
    <property type="match status" value="1"/>
</dbReference>
<dbReference type="GO" id="GO:0008932">
    <property type="term" value="F:lytic endotransglycosylase activity"/>
    <property type="evidence" value="ECO:0007669"/>
    <property type="project" value="TreeGrafter"/>
</dbReference>
<dbReference type="SMART" id="SM00257">
    <property type="entry name" value="LysM"/>
    <property type="match status" value="1"/>
</dbReference>
<proteinExistence type="predicted"/>
<gene>
    <name evidence="2" type="ORF">A7J08_09805</name>
</gene>
<accession>A0A3Q8BUB0</accession>
<dbReference type="InterPro" id="IPR036779">
    <property type="entry name" value="LysM_dom_sf"/>
</dbReference>
<evidence type="ECO:0000259" key="1">
    <source>
        <dbReference type="PROSITE" id="PS51782"/>
    </source>
</evidence>
<reference evidence="2" key="1">
    <citation type="journal article" date="2021" name="Front. Microbiol.">
        <title>Comparative Virulence and Genomic Analysis of Streptococcus suis Isolates.</title>
        <authorList>
            <person name="Nicholson T.L."/>
            <person name="Waack U."/>
            <person name="Anderson T.K."/>
            <person name="Bayles D.O."/>
            <person name="Zaia S.R."/>
            <person name="Goertz I."/>
            <person name="Eppinger M."/>
            <person name="Hau S.J."/>
            <person name="Brockmeier S.L."/>
            <person name="Shore S.M."/>
        </authorList>
    </citation>
    <scope>NUCLEOTIDE SEQUENCE</scope>
    <source>
        <strain evidence="2">SRD478</strain>
    </source>
</reference>
<dbReference type="SUPFAM" id="SSF54106">
    <property type="entry name" value="LysM domain"/>
    <property type="match status" value="1"/>
</dbReference>
<sequence>MKYGYFYIKVTLVISRCSFSIFSVFLAECRLILEGNQVRLYMEKICVSVIVKSEN</sequence>
<protein>
    <recommendedName>
        <fullName evidence="1">LysM domain-containing protein</fullName>
    </recommendedName>
</protein>
<dbReference type="Proteomes" id="UP000323128">
    <property type="component" value="Chromosome"/>
</dbReference>
<dbReference type="InterPro" id="IPR018392">
    <property type="entry name" value="LysM"/>
</dbReference>
<dbReference type="Gene3D" id="3.10.350.10">
    <property type="entry name" value="LysM domain"/>
    <property type="match status" value="1"/>
</dbReference>
<dbReference type="Pfam" id="PF01476">
    <property type="entry name" value="LysM"/>
    <property type="match status" value="1"/>
</dbReference>
<dbReference type="CDD" id="cd00118">
    <property type="entry name" value="LysM"/>
    <property type="match status" value="1"/>
</dbReference>